<feature type="transmembrane region" description="Helical" evidence="8">
    <location>
        <begin position="330"/>
        <end position="352"/>
    </location>
</feature>
<dbReference type="Proteomes" id="UP000730618">
    <property type="component" value="Unassembled WGS sequence"/>
</dbReference>
<evidence type="ECO:0000256" key="7">
    <source>
        <dbReference type="ARBA" id="ARBA00023136"/>
    </source>
</evidence>
<evidence type="ECO:0000256" key="5">
    <source>
        <dbReference type="ARBA" id="ARBA00022692"/>
    </source>
</evidence>
<evidence type="ECO:0000256" key="3">
    <source>
        <dbReference type="ARBA" id="ARBA00022448"/>
    </source>
</evidence>
<evidence type="ECO:0000256" key="2">
    <source>
        <dbReference type="ARBA" id="ARBA00007998"/>
    </source>
</evidence>
<feature type="transmembrane region" description="Helical" evidence="8">
    <location>
        <begin position="146"/>
        <end position="164"/>
    </location>
</feature>
<feature type="transmembrane region" description="Helical" evidence="8">
    <location>
        <begin position="300"/>
        <end position="318"/>
    </location>
</feature>
<evidence type="ECO:0000313" key="10">
    <source>
        <dbReference type="Proteomes" id="UP000730618"/>
    </source>
</evidence>
<evidence type="ECO:0000256" key="6">
    <source>
        <dbReference type="ARBA" id="ARBA00022989"/>
    </source>
</evidence>
<feature type="transmembrane region" description="Helical" evidence="8">
    <location>
        <begin position="184"/>
        <end position="202"/>
    </location>
</feature>
<dbReference type="Pfam" id="PF03845">
    <property type="entry name" value="Spore_permease"/>
    <property type="match status" value="1"/>
</dbReference>
<dbReference type="EMBL" id="CAJVCE010000005">
    <property type="protein sequence ID" value="CAG7635965.1"/>
    <property type="molecule type" value="Genomic_DNA"/>
</dbReference>
<keyword evidence="6 8" id="KW-1133">Transmembrane helix</keyword>
<feature type="transmembrane region" description="Helical" evidence="8">
    <location>
        <begin position="118"/>
        <end position="139"/>
    </location>
</feature>
<name>A0ABN7TLE1_9BACL</name>
<comment type="caution">
    <text evidence="9">The sequence shown here is derived from an EMBL/GenBank/DDBJ whole genome shotgun (WGS) entry which is preliminary data.</text>
</comment>
<dbReference type="InterPro" id="IPR004761">
    <property type="entry name" value="Spore_GerAB"/>
</dbReference>
<feature type="transmembrane region" description="Helical" evidence="8">
    <location>
        <begin position="80"/>
        <end position="98"/>
    </location>
</feature>
<keyword evidence="3" id="KW-0813">Transport</keyword>
<keyword evidence="4" id="KW-0309">Germination</keyword>
<organism evidence="9 10">
    <name type="scientific">Paenibacillus allorhizosphaerae</name>
    <dbReference type="NCBI Taxonomy" id="2849866"/>
    <lineage>
        <taxon>Bacteria</taxon>
        <taxon>Bacillati</taxon>
        <taxon>Bacillota</taxon>
        <taxon>Bacilli</taxon>
        <taxon>Bacillales</taxon>
        <taxon>Paenibacillaceae</taxon>
        <taxon>Paenibacillus</taxon>
    </lineage>
</organism>
<protein>
    <submittedName>
        <fullName evidence="9">Uncharacterized protein</fullName>
    </submittedName>
</protein>
<feature type="transmembrane region" description="Helical" evidence="8">
    <location>
        <begin position="214"/>
        <end position="236"/>
    </location>
</feature>
<gene>
    <name evidence="9" type="ORF">PAECIP111802_02200</name>
</gene>
<dbReference type="PANTHER" id="PTHR34975:SF2">
    <property type="entry name" value="SPORE GERMINATION PROTEIN A2"/>
    <property type="match status" value="1"/>
</dbReference>
<feature type="transmembrane region" description="Helical" evidence="8">
    <location>
        <begin position="7"/>
        <end position="33"/>
    </location>
</feature>
<keyword evidence="10" id="KW-1185">Reference proteome</keyword>
<sequence length="364" mass="41313">MDKKIPAILLYSIFMTSVGLSNHVLLIPVLLQLGKRDAWISSAAALIPVLLWVCILYVIVRRVGSDKVTDLIRHRYGKAAGLFVMILIIIYCIENSLVSINDFVTWTNISYLPQTPRFAVMSSFIVLCFFAAYAGIRAIAITSGMLLPLVILLGYLVMGANMQYKDYSLLFPLFTHGYMNSLKDTMLTGGALFELVLIVFLLQHVTSRLRLSSLLLLSFFLIGLTVGPLMGAISIFGPFEAAALRYPAFEQWRMVQMGKYISHLDFFSIYQWVTGAFIRVSLLTYLALDVTGLRKGRLRTVLLAVLCLVFVLLEFVPWNDTMFFDYLLHWHFYGVFAFNLFLTLLLLVMTAFTRNRNKKEADSR</sequence>
<reference evidence="9 10" key="1">
    <citation type="submission" date="2021-06" db="EMBL/GenBank/DDBJ databases">
        <authorList>
            <person name="Criscuolo A."/>
        </authorList>
    </citation>
    <scope>NUCLEOTIDE SEQUENCE [LARGE SCALE GENOMIC DNA]</scope>
    <source>
        <strain evidence="10">CIP 111802</strain>
    </source>
</reference>
<dbReference type="RefSeq" id="WP_218098532.1">
    <property type="nucleotide sequence ID" value="NZ_CAJVCE010000005.1"/>
</dbReference>
<proteinExistence type="inferred from homology"/>
<evidence type="ECO:0000256" key="1">
    <source>
        <dbReference type="ARBA" id="ARBA00004141"/>
    </source>
</evidence>
<keyword evidence="7 8" id="KW-0472">Membrane</keyword>
<evidence type="ECO:0000256" key="4">
    <source>
        <dbReference type="ARBA" id="ARBA00022544"/>
    </source>
</evidence>
<keyword evidence="5 8" id="KW-0812">Transmembrane</keyword>
<dbReference type="NCBIfam" id="TIGR00912">
    <property type="entry name" value="2A0309"/>
    <property type="match status" value="1"/>
</dbReference>
<accession>A0ABN7TLE1</accession>
<evidence type="ECO:0000256" key="8">
    <source>
        <dbReference type="SAM" id="Phobius"/>
    </source>
</evidence>
<feature type="transmembrane region" description="Helical" evidence="8">
    <location>
        <begin position="39"/>
        <end position="60"/>
    </location>
</feature>
<feature type="transmembrane region" description="Helical" evidence="8">
    <location>
        <begin position="269"/>
        <end position="288"/>
    </location>
</feature>
<comment type="similarity">
    <text evidence="2">Belongs to the amino acid-polyamine-organocation (APC) superfamily. Spore germination protein (SGP) (TC 2.A.3.9) family.</text>
</comment>
<comment type="subcellular location">
    <subcellularLocation>
        <location evidence="1">Membrane</location>
        <topology evidence="1">Multi-pass membrane protein</topology>
    </subcellularLocation>
</comment>
<evidence type="ECO:0000313" key="9">
    <source>
        <dbReference type="EMBL" id="CAG7635965.1"/>
    </source>
</evidence>
<dbReference type="PANTHER" id="PTHR34975">
    <property type="entry name" value="SPORE GERMINATION PROTEIN A2"/>
    <property type="match status" value="1"/>
</dbReference>